<keyword evidence="4 7" id="KW-0812">Transmembrane</keyword>
<keyword evidence="10" id="KW-1185">Reference proteome</keyword>
<dbReference type="PRINTS" id="PR00812">
    <property type="entry name" value="BCTERIALGSPF"/>
</dbReference>
<dbReference type="Proteomes" id="UP000580891">
    <property type="component" value="Unassembled WGS sequence"/>
</dbReference>
<feature type="transmembrane region" description="Helical" evidence="7">
    <location>
        <begin position="158"/>
        <end position="184"/>
    </location>
</feature>
<comment type="caution">
    <text evidence="9">The sequence shown here is derived from an EMBL/GenBank/DDBJ whole genome shotgun (WGS) entry which is preliminary data.</text>
</comment>
<dbReference type="AlphaFoldDB" id="A0A7V9YX63"/>
<dbReference type="InterPro" id="IPR047692">
    <property type="entry name" value="T4P_ComGB"/>
</dbReference>
<accession>A0A7V9YX63</accession>
<evidence type="ECO:0000256" key="2">
    <source>
        <dbReference type="ARBA" id="ARBA00005745"/>
    </source>
</evidence>
<reference evidence="9 10" key="1">
    <citation type="submission" date="2020-07" db="EMBL/GenBank/DDBJ databases">
        <title>Genomic Encyclopedia of Type Strains, Phase IV (KMG-IV): sequencing the most valuable type-strain genomes for metagenomic binning, comparative biology and taxonomic classification.</title>
        <authorList>
            <person name="Goeker M."/>
        </authorList>
    </citation>
    <scope>NUCLEOTIDE SEQUENCE [LARGE SCALE GENOMIC DNA]</scope>
    <source>
        <strain evidence="9 10">DSM 25220</strain>
    </source>
</reference>
<dbReference type="RefSeq" id="WP_181535287.1">
    <property type="nucleotide sequence ID" value="NZ_JACDUU010000001.1"/>
</dbReference>
<feature type="transmembrane region" description="Helical" evidence="7">
    <location>
        <begin position="317"/>
        <end position="341"/>
    </location>
</feature>
<dbReference type="EMBL" id="JACDUU010000001">
    <property type="protein sequence ID" value="MBA2869908.1"/>
    <property type="molecule type" value="Genomic_DNA"/>
</dbReference>
<evidence type="ECO:0000256" key="1">
    <source>
        <dbReference type="ARBA" id="ARBA00004651"/>
    </source>
</evidence>
<name>A0A7V9YX63_9BACL</name>
<comment type="similarity">
    <text evidence="2">Belongs to the GSP F family.</text>
</comment>
<sequence length="344" mass="40074">MRRKKKWSLEKQGTFLLRLGKLLDKGYSLAQAIEFLGIQQSSAQREELQQCLLQLRSGVPLHEALQKIYFPAETIGYLFFAEQHGNLAQGLCEAGNMLLLKARYINRLKRLSSYPLFLLFFMITMLILIQQILFPQFAHLSSSFYAEGSFLSSSFTHAFSLLPNVFISFLLFVLFLIILYFIGFKRLHPATQMKWYLAIPFVRRLVVLYHSQLFAFQFSNLLNGGLSVYEALQVFEKQTSLPILQFEADRMKKQLAKGEKLDCIIQSRKYYEKELALVIRHGQSNGELDKELLHYSQFVLQRIEETLERWLRVIQPLLFSLIGLLVVLMYLAILLPMFQVINHL</sequence>
<evidence type="ECO:0000256" key="7">
    <source>
        <dbReference type="SAM" id="Phobius"/>
    </source>
</evidence>
<keyword evidence="5 7" id="KW-1133">Transmembrane helix</keyword>
<evidence type="ECO:0000256" key="5">
    <source>
        <dbReference type="ARBA" id="ARBA00022989"/>
    </source>
</evidence>
<dbReference type="Gene3D" id="1.20.81.30">
    <property type="entry name" value="Type II secretion system (T2SS), domain F"/>
    <property type="match status" value="2"/>
</dbReference>
<dbReference type="PANTHER" id="PTHR30012">
    <property type="entry name" value="GENERAL SECRETION PATHWAY PROTEIN"/>
    <property type="match status" value="1"/>
</dbReference>
<dbReference type="InterPro" id="IPR018076">
    <property type="entry name" value="T2SS_GspF_dom"/>
</dbReference>
<evidence type="ECO:0000313" key="10">
    <source>
        <dbReference type="Proteomes" id="UP000580891"/>
    </source>
</evidence>
<keyword evidence="3" id="KW-1003">Cell membrane</keyword>
<dbReference type="InterPro" id="IPR042094">
    <property type="entry name" value="T2SS_GspF_sf"/>
</dbReference>
<keyword evidence="6 7" id="KW-0472">Membrane</keyword>
<dbReference type="InterPro" id="IPR003004">
    <property type="entry name" value="GspF/PilC"/>
</dbReference>
<proteinExistence type="inferred from homology"/>
<feature type="transmembrane region" description="Helical" evidence="7">
    <location>
        <begin position="116"/>
        <end position="138"/>
    </location>
</feature>
<evidence type="ECO:0000256" key="6">
    <source>
        <dbReference type="ARBA" id="ARBA00023136"/>
    </source>
</evidence>
<dbReference type="NCBIfam" id="NF041012">
    <property type="entry name" value="T4P_ComGB"/>
    <property type="match status" value="1"/>
</dbReference>
<dbReference type="PANTHER" id="PTHR30012:SF0">
    <property type="entry name" value="TYPE II SECRETION SYSTEM PROTEIN F-RELATED"/>
    <property type="match status" value="1"/>
</dbReference>
<evidence type="ECO:0000313" key="9">
    <source>
        <dbReference type="EMBL" id="MBA2869908.1"/>
    </source>
</evidence>
<feature type="domain" description="Type II secretion system protein GspF" evidence="8">
    <location>
        <begin position="15"/>
        <end position="129"/>
    </location>
</feature>
<comment type="subcellular location">
    <subcellularLocation>
        <location evidence="1">Cell membrane</location>
        <topology evidence="1">Multi-pass membrane protein</topology>
    </subcellularLocation>
</comment>
<dbReference type="Pfam" id="PF00482">
    <property type="entry name" value="T2SSF"/>
    <property type="match status" value="2"/>
</dbReference>
<organism evidence="9 10">
    <name type="scientific">[Anoxybacillus] calidus</name>
    <dbReference type="NCBI Taxonomy" id="575178"/>
    <lineage>
        <taxon>Bacteria</taxon>
        <taxon>Bacillati</taxon>
        <taxon>Bacillota</taxon>
        <taxon>Bacilli</taxon>
        <taxon>Bacillales</taxon>
        <taxon>Anoxybacillaceae</taxon>
        <taxon>Paranoxybacillus</taxon>
    </lineage>
</organism>
<dbReference type="GO" id="GO:0005886">
    <property type="term" value="C:plasma membrane"/>
    <property type="evidence" value="ECO:0007669"/>
    <property type="project" value="UniProtKB-SubCell"/>
</dbReference>
<evidence type="ECO:0000256" key="4">
    <source>
        <dbReference type="ARBA" id="ARBA00022692"/>
    </source>
</evidence>
<evidence type="ECO:0000259" key="8">
    <source>
        <dbReference type="Pfam" id="PF00482"/>
    </source>
</evidence>
<feature type="domain" description="Type II secretion system protein GspF" evidence="8">
    <location>
        <begin position="214"/>
        <end position="336"/>
    </location>
</feature>
<evidence type="ECO:0000256" key="3">
    <source>
        <dbReference type="ARBA" id="ARBA00022475"/>
    </source>
</evidence>
<gene>
    <name evidence="9" type="ORF">HNQ85_000166</name>
</gene>
<protein>
    <submittedName>
        <fullName evidence="9">Competence protein ComGB</fullName>
    </submittedName>
</protein>